<gene>
    <name evidence="2" type="primary">sufD</name>
    <name evidence="2" type="ORF">REG_1475</name>
</gene>
<dbReference type="AlphaFoldDB" id="E0WTU8"/>
<dbReference type="InterPro" id="IPR000825">
    <property type="entry name" value="SUF_FeS_clus_asmbl_SufBD_core"/>
</dbReference>
<keyword evidence="3" id="KW-1185">Reference proteome</keyword>
<reference evidence="2" key="1">
    <citation type="journal article" date="2009" name="Environ. Microbiol.">
        <title>Dynamics of genome evolution in facultative symbionts of aphids.</title>
        <authorList>
            <person name="Degnan P.H."/>
            <person name="Leonardo T.E."/>
            <person name="Cass B.N."/>
            <person name="Hurwitz B."/>
            <person name="Stern D."/>
            <person name="Gibbs R.A."/>
            <person name="Richards S."/>
            <person name="Moran N.A."/>
        </authorList>
    </citation>
    <scope>NUCLEOTIDE SEQUENCE [LARGE SCALE GENOMIC DNA]</scope>
    <source>
        <strain evidence="2">LSR1</strain>
    </source>
</reference>
<dbReference type="InterPro" id="IPR011542">
    <property type="entry name" value="SUF_FeS_clus_asmbl_SufD"/>
</dbReference>
<dbReference type="PANTHER" id="PTHR43575">
    <property type="entry name" value="PROTEIN ABCI7, CHLOROPLASTIC"/>
    <property type="match status" value="1"/>
</dbReference>
<evidence type="ECO:0000313" key="2">
    <source>
        <dbReference type="EMBL" id="EFL91569.1"/>
    </source>
</evidence>
<dbReference type="eggNOG" id="COG0719">
    <property type="taxonomic scope" value="Bacteria"/>
</dbReference>
<dbReference type="SUPFAM" id="SSF101960">
    <property type="entry name" value="Stabilizer of iron transporter SufD"/>
    <property type="match status" value="1"/>
</dbReference>
<dbReference type="HOGENOM" id="CLU_026231_5_0_6"/>
<dbReference type="Pfam" id="PF01458">
    <property type="entry name" value="SUFBD_core"/>
    <property type="match status" value="1"/>
</dbReference>
<organism evidence="2 3">
    <name type="scientific">Candidatus Regiella insecticola LSR1</name>
    <dbReference type="NCBI Taxonomy" id="663321"/>
    <lineage>
        <taxon>Bacteria</taxon>
        <taxon>Pseudomonadati</taxon>
        <taxon>Pseudomonadota</taxon>
        <taxon>Gammaproteobacteria</taxon>
        <taxon>Enterobacterales</taxon>
        <taxon>Enterobacteriaceae</taxon>
        <taxon>aphid secondary symbionts</taxon>
        <taxon>Candidatus Regiella</taxon>
    </lineage>
</organism>
<evidence type="ECO:0000259" key="1">
    <source>
        <dbReference type="Pfam" id="PF01458"/>
    </source>
</evidence>
<dbReference type="STRING" id="663321.REG_1475"/>
<feature type="domain" description="SUF system FeS cluster assembly SufBD core" evidence="1">
    <location>
        <begin position="194"/>
        <end position="422"/>
    </location>
</feature>
<dbReference type="PANTHER" id="PTHR43575:SF1">
    <property type="entry name" value="PROTEIN ABCI7, CHLOROPLASTIC"/>
    <property type="match status" value="1"/>
</dbReference>
<name>E0WTU8_9ENTR</name>
<dbReference type="NCBIfam" id="TIGR01981">
    <property type="entry name" value="sufD"/>
    <property type="match status" value="1"/>
</dbReference>
<dbReference type="Proteomes" id="UP000005726">
    <property type="component" value="Unassembled WGS sequence"/>
</dbReference>
<dbReference type="NCBIfam" id="NF008194">
    <property type="entry name" value="PRK10948.1"/>
    <property type="match status" value="1"/>
</dbReference>
<accession>E0WTU8</accession>
<dbReference type="InterPro" id="IPR037284">
    <property type="entry name" value="SUF_FeS_clus_asmbl_SufBD_sf"/>
</dbReference>
<proteinExistence type="predicted"/>
<protein>
    <submittedName>
        <fullName evidence="2">Cysteine desulfurase activator complex subunit SufD</fullName>
    </submittedName>
</protein>
<dbReference type="InterPro" id="IPR055346">
    <property type="entry name" value="Fe-S_cluster_assembly_SufBD"/>
</dbReference>
<dbReference type="GO" id="GO:0016226">
    <property type="term" value="P:iron-sulfur cluster assembly"/>
    <property type="evidence" value="ECO:0007669"/>
    <property type="project" value="InterPro"/>
</dbReference>
<sequence length="452" mass="51001">MYYMTVVLSNPVILRSRKSWRNKAMAGLLPNSDPFKQFGQLFQQRSNSASDAQMHWQQVMELGFPHNKHEDWKYTPLDRLLQHDFSYATTSAIRINKQRCDELALPLEAHRLVFIDGKWAPSLSDTHCDPYQICVLTEKENLPAAIHPEIFLHLTESLAQEKVLIRLAAGKKAAKPLYFLHIDSGQTHDNNEKRISSSYYRHHLVIEPHASAQVIEHFVSHQHHANFTNARLTMAVGDNAQLTHCKLAFETAQSYHFSHNDVILGRHARAHSDSFLLGAGLTRHHTSSKLNGEDGDVSINSLLLPLSGEIADSRSYLEHNTGHCQSRQLHKMIVQHGGTAVFNGLLKVAPHAVKTDGQMTNNNLLLSQQAFVATKPQLEIYADDVKCSHGATVGRISAEQLFYLQSRGINQAKAKKMIIFAFAAELTETLENNLIRQQVIKRITDRLAEKQP</sequence>
<evidence type="ECO:0000313" key="3">
    <source>
        <dbReference type="Proteomes" id="UP000005726"/>
    </source>
</evidence>
<dbReference type="EMBL" id="GL379608">
    <property type="protein sequence ID" value="EFL91569.1"/>
    <property type="molecule type" value="Genomic_DNA"/>
</dbReference>